<sequence>MEILESIVDFLNKNDENGATKEQILESLEGRFSQEEFEWAMGLLRERLLNAGLYRSLGEKNDKYWLSYDGKRHLVGFLQENKKRRYKNIKEFLYDRKRALEEKRAILNNGTQNDEIAKIILGLLQENGGLELNEIVSEIAEIKDKKHGDGYLLGVRSVLDKIRIQGLVSRNGKQFQITEIGLQVLAGKALATEIFEPKNTNELKLSIERGIDLGKVSIAFLENLDGVFENYTGSLSGIENWEVTHITSMNRTFKNVDLNGINLSAWDVSGVQSLNEAFKGARNISGIEQWQTKSLESMDSAFENCENFNLNLSEWRTELLKSLKYAFKNAKDFEGYMLNDWHLDSFNALGAFDGAKSEAEWAYHKNVEHEFYIYEFDKDIPSDFKLCPNENLLELKRHLNSGISWLRSEVRSNIKFYFKDLEQQNVSGRIL</sequence>
<dbReference type="Proteomes" id="UP001173802">
    <property type="component" value="Unassembled WGS sequence"/>
</dbReference>
<reference evidence="1 2" key="1">
    <citation type="journal article" date="2023" name="Microorganisms">
        <title>Isolation and Genomic Characteristics of Cat-Borne Campylobacter felis sp. nov. and Sheep-Borne Campylobacter ovis sp. nov.</title>
        <authorList>
            <person name="Wang H."/>
            <person name="Li Y."/>
            <person name="Gu Y."/>
            <person name="Zhou G."/>
            <person name="Chen X."/>
            <person name="Zhang X."/>
            <person name="Shao Z."/>
            <person name="Zhang J."/>
            <person name="Zhang M."/>
        </authorList>
    </citation>
    <scope>NUCLEOTIDE SEQUENCE [LARGE SCALE GENOMIC DNA]</scope>
    <source>
        <strain evidence="1 2">XJK30-2</strain>
    </source>
</reference>
<dbReference type="EMBL" id="JANURN010000008">
    <property type="protein sequence ID" value="MDL0082695.1"/>
    <property type="molecule type" value="Genomic_DNA"/>
</dbReference>
<keyword evidence="2" id="KW-1185">Reference proteome</keyword>
<protein>
    <submittedName>
        <fullName evidence="1">BspA family leucine-rich repeat surface protein</fullName>
    </submittedName>
</protein>
<organism evidence="1 2">
    <name type="scientific">Helicobacter zhangjianzhongii</name>
    <dbReference type="NCBI Taxonomy" id="2974574"/>
    <lineage>
        <taxon>Bacteria</taxon>
        <taxon>Pseudomonadati</taxon>
        <taxon>Campylobacterota</taxon>
        <taxon>Epsilonproteobacteria</taxon>
        <taxon>Campylobacterales</taxon>
        <taxon>Helicobacteraceae</taxon>
        <taxon>Helicobacter</taxon>
    </lineage>
</organism>
<accession>A0ACC6FTW5</accession>
<proteinExistence type="predicted"/>
<evidence type="ECO:0000313" key="1">
    <source>
        <dbReference type="EMBL" id="MDL0082695.1"/>
    </source>
</evidence>
<comment type="caution">
    <text evidence="1">The sequence shown here is derived from an EMBL/GenBank/DDBJ whole genome shotgun (WGS) entry which is preliminary data.</text>
</comment>
<gene>
    <name evidence="1" type="ORF">NYG90_08455</name>
</gene>
<evidence type="ECO:0000313" key="2">
    <source>
        <dbReference type="Proteomes" id="UP001173802"/>
    </source>
</evidence>
<name>A0ACC6FTW5_9HELI</name>